<organism evidence="2 3">
    <name type="scientific">Dovyalis caffra</name>
    <dbReference type="NCBI Taxonomy" id="77055"/>
    <lineage>
        <taxon>Eukaryota</taxon>
        <taxon>Viridiplantae</taxon>
        <taxon>Streptophyta</taxon>
        <taxon>Embryophyta</taxon>
        <taxon>Tracheophyta</taxon>
        <taxon>Spermatophyta</taxon>
        <taxon>Magnoliopsida</taxon>
        <taxon>eudicotyledons</taxon>
        <taxon>Gunneridae</taxon>
        <taxon>Pentapetalae</taxon>
        <taxon>rosids</taxon>
        <taxon>fabids</taxon>
        <taxon>Malpighiales</taxon>
        <taxon>Salicaceae</taxon>
        <taxon>Flacourtieae</taxon>
        <taxon>Dovyalis</taxon>
    </lineage>
</organism>
<gene>
    <name evidence="2" type="ORF">DCAF_LOCUS2561</name>
</gene>
<accession>A0AAV1QX63</accession>
<evidence type="ECO:0000256" key="1">
    <source>
        <dbReference type="SAM" id="MobiDB-lite"/>
    </source>
</evidence>
<keyword evidence="3" id="KW-1185">Reference proteome</keyword>
<sequence length="62" mass="7042">MSERTSDSTPTLVHPYTSYKTKDSLCLSQFVHIYIRDRGKIGYSTSEKNEPNLDDPTYPSLG</sequence>
<dbReference type="EMBL" id="CAWUPB010000794">
    <property type="protein sequence ID" value="CAK7324895.1"/>
    <property type="molecule type" value="Genomic_DNA"/>
</dbReference>
<dbReference type="Proteomes" id="UP001314170">
    <property type="component" value="Unassembled WGS sequence"/>
</dbReference>
<dbReference type="AlphaFoldDB" id="A0AAV1QX63"/>
<protein>
    <submittedName>
        <fullName evidence="2">Uncharacterized protein</fullName>
    </submittedName>
</protein>
<reference evidence="2 3" key="1">
    <citation type="submission" date="2024-01" db="EMBL/GenBank/DDBJ databases">
        <authorList>
            <person name="Waweru B."/>
        </authorList>
    </citation>
    <scope>NUCLEOTIDE SEQUENCE [LARGE SCALE GENOMIC DNA]</scope>
</reference>
<feature type="region of interest" description="Disordered" evidence="1">
    <location>
        <begin position="41"/>
        <end position="62"/>
    </location>
</feature>
<feature type="non-terminal residue" evidence="2">
    <location>
        <position position="62"/>
    </location>
</feature>
<evidence type="ECO:0000313" key="3">
    <source>
        <dbReference type="Proteomes" id="UP001314170"/>
    </source>
</evidence>
<proteinExistence type="predicted"/>
<comment type="caution">
    <text evidence="2">The sequence shown here is derived from an EMBL/GenBank/DDBJ whole genome shotgun (WGS) entry which is preliminary data.</text>
</comment>
<evidence type="ECO:0000313" key="2">
    <source>
        <dbReference type="EMBL" id="CAK7324895.1"/>
    </source>
</evidence>
<name>A0AAV1QX63_9ROSI</name>